<dbReference type="EMBL" id="CP012040">
    <property type="protein sequence ID" value="AKP52504.1"/>
    <property type="molecule type" value="Genomic_DNA"/>
</dbReference>
<dbReference type="NCBIfam" id="TIGR00682">
    <property type="entry name" value="lpxK"/>
    <property type="match status" value="1"/>
</dbReference>
<dbReference type="InterPro" id="IPR003758">
    <property type="entry name" value="LpxK"/>
</dbReference>
<keyword evidence="11 13" id="KW-0443">Lipid metabolism</keyword>
<organism evidence="14 15">
    <name type="scientific">Cyclobacterium amurskyense</name>
    <dbReference type="NCBI Taxonomy" id="320787"/>
    <lineage>
        <taxon>Bacteria</taxon>
        <taxon>Pseudomonadati</taxon>
        <taxon>Bacteroidota</taxon>
        <taxon>Cytophagia</taxon>
        <taxon>Cytophagales</taxon>
        <taxon>Cyclobacteriaceae</taxon>
        <taxon>Cyclobacterium</taxon>
    </lineage>
</organism>
<dbReference type="GO" id="GO:0005524">
    <property type="term" value="F:ATP binding"/>
    <property type="evidence" value="ECO:0007669"/>
    <property type="project" value="UniProtKB-UniRule"/>
</dbReference>
<gene>
    <name evidence="13" type="primary">lpxK</name>
    <name evidence="14" type="ORF">CA2015_3104</name>
</gene>
<dbReference type="PANTHER" id="PTHR42724">
    <property type="entry name" value="TETRAACYLDISACCHARIDE 4'-KINASE"/>
    <property type="match status" value="1"/>
</dbReference>
<comment type="function">
    <text evidence="1 13">Transfers the gamma-phosphate of ATP to the 4'-position of a tetraacyldisaccharide 1-phosphate intermediate (termed DS-1-P) to form tetraacyldisaccharide 1,4'-bis-phosphate (lipid IVA).</text>
</comment>
<evidence type="ECO:0000256" key="12">
    <source>
        <dbReference type="ARBA" id="ARBA00029757"/>
    </source>
</evidence>
<comment type="pathway">
    <text evidence="2 13">Glycolipid biosynthesis; lipid IV(A) biosynthesis; lipid IV(A) from (3R)-3-hydroxytetradecanoyl-[acyl-carrier-protein] and UDP-N-acetyl-alpha-D-glucosamine: step 6/6.</text>
</comment>
<dbReference type="PATRIC" id="fig|320787.5.peg.3391"/>
<evidence type="ECO:0000256" key="6">
    <source>
        <dbReference type="ARBA" id="ARBA00022556"/>
    </source>
</evidence>
<dbReference type="EC" id="2.7.1.130" evidence="3 13"/>
<dbReference type="UniPathway" id="UPA00359">
    <property type="reaction ID" value="UER00482"/>
</dbReference>
<keyword evidence="8 13" id="KW-0547">Nucleotide-binding</keyword>
<dbReference type="Pfam" id="PF02606">
    <property type="entry name" value="LpxK"/>
    <property type="match status" value="1"/>
</dbReference>
<evidence type="ECO:0000256" key="1">
    <source>
        <dbReference type="ARBA" id="ARBA00002274"/>
    </source>
</evidence>
<dbReference type="RefSeq" id="WP_048642709.1">
    <property type="nucleotide sequence ID" value="NZ_CAXBGM010000001.1"/>
</dbReference>
<accession>A0A0H4PE37</accession>
<evidence type="ECO:0000256" key="5">
    <source>
        <dbReference type="ARBA" id="ARBA00022516"/>
    </source>
</evidence>
<evidence type="ECO:0000313" key="14">
    <source>
        <dbReference type="EMBL" id="AKP52504.1"/>
    </source>
</evidence>
<dbReference type="Proteomes" id="UP000036520">
    <property type="component" value="Chromosome"/>
</dbReference>
<keyword evidence="7 13" id="KW-0808">Transferase</keyword>
<dbReference type="AlphaFoldDB" id="A0A0H4PE37"/>
<evidence type="ECO:0000256" key="3">
    <source>
        <dbReference type="ARBA" id="ARBA00012071"/>
    </source>
</evidence>
<proteinExistence type="inferred from homology"/>
<evidence type="ECO:0000256" key="10">
    <source>
        <dbReference type="ARBA" id="ARBA00022840"/>
    </source>
</evidence>
<evidence type="ECO:0000256" key="7">
    <source>
        <dbReference type="ARBA" id="ARBA00022679"/>
    </source>
</evidence>
<evidence type="ECO:0000256" key="13">
    <source>
        <dbReference type="HAMAP-Rule" id="MF_00409"/>
    </source>
</evidence>
<reference evidence="14 15" key="1">
    <citation type="submission" date="2015-07" db="EMBL/GenBank/DDBJ databases">
        <authorList>
            <person name="Kim K.M."/>
        </authorList>
    </citation>
    <scope>NUCLEOTIDE SEQUENCE [LARGE SCALE GENOMIC DNA]</scope>
    <source>
        <strain evidence="14 15">KCTC 12363</strain>
    </source>
</reference>
<comment type="catalytic activity">
    <reaction evidence="13">
        <text>a lipid A disaccharide + ATP = a lipid IVA + ADP + H(+)</text>
        <dbReference type="Rhea" id="RHEA:67840"/>
        <dbReference type="ChEBI" id="CHEBI:15378"/>
        <dbReference type="ChEBI" id="CHEBI:30616"/>
        <dbReference type="ChEBI" id="CHEBI:176343"/>
        <dbReference type="ChEBI" id="CHEBI:176425"/>
        <dbReference type="ChEBI" id="CHEBI:456216"/>
        <dbReference type="EC" id="2.7.1.130"/>
    </reaction>
</comment>
<keyword evidence="6 13" id="KW-0441">Lipid A biosynthesis</keyword>
<keyword evidence="15" id="KW-1185">Reference proteome</keyword>
<dbReference type="KEGG" id="camu:CA2015_3104"/>
<dbReference type="OrthoDB" id="9766423at2"/>
<evidence type="ECO:0000256" key="11">
    <source>
        <dbReference type="ARBA" id="ARBA00023098"/>
    </source>
</evidence>
<dbReference type="InterPro" id="IPR027417">
    <property type="entry name" value="P-loop_NTPase"/>
</dbReference>
<comment type="similarity">
    <text evidence="13">Belongs to the LpxK family.</text>
</comment>
<dbReference type="STRING" id="320787.CA2015_3104"/>
<evidence type="ECO:0000256" key="4">
    <source>
        <dbReference type="ARBA" id="ARBA00016436"/>
    </source>
</evidence>
<keyword evidence="10 13" id="KW-0067">ATP-binding</keyword>
<dbReference type="GO" id="GO:0005886">
    <property type="term" value="C:plasma membrane"/>
    <property type="evidence" value="ECO:0007669"/>
    <property type="project" value="TreeGrafter"/>
</dbReference>
<keyword evidence="5 13" id="KW-0444">Lipid biosynthesis</keyword>
<protein>
    <recommendedName>
        <fullName evidence="4 13">Tetraacyldisaccharide 4'-kinase</fullName>
        <ecNumber evidence="3 13">2.7.1.130</ecNumber>
    </recommendedName>
    <alternativeName>
        <fullName evidence="12 13">Lipid A 4'-kinase</fullName>
    </alternativeName>
</protein>
<evidence type="ECO:0000313" key="15">
    <source>
        <dbReference type="Proteomes" id="UP000036520"/>
    </source>
</evidence>
<evidence type="ECO:0000256" key="9">
    <source>
        <dbReference type="ARBA" id="ARBA00022777"/>
    </source>
</evidence>
<evidence type="ECO:0000256" key="2">
    <source>
        <dbReference type="ARBA" id="ARBA00004870"/>
    </source>
</evidence>
<feature type="binding site" evidence="13">
    <location>
        <begin position="47"/>
        <end position="54"/>
    </location>
    <ligand>
        <name>ATP</name>
        <dbReference type="ChEBI" id="CHEBI:30616"/>
    </ligand>
</feature>
<dbReference type="GO" id="GO:0009029">
    <property type="term" value="F:lipid-A 4'-kinase activity"/>
    <property type="evidence" value="ECO:0007669"/>
    <property type="project" value="UniProtKB-UniRule"/>
</dbReference>
<sequence length="356" mass="40519">MRFVDFLLFPLALIYDGITSLRNRMFEAGLKKSQPFEVPTIVVGNLAVGGTGKTPFVEFLINHLSSSFNLAILSRGYGRKTSGYRLANEQSTPSEIGDEPFQVYSKFKEKVTVAVGEERILAIPMILAENPEVESIILDDAFQHRYLLADLNILLTTYKRPFFTDYLLPVGRLREGRRNVNRADLIVVTKCPDTLDLNEKNRFRKQISDYLVREKPIYFAGLKYGSPYPLNLGFSEPGDKFILVTGIVDPEPIRLHLEGKQKVVMETIAFPDHHSYKAKDMLRISEVYKKYATKNVSILTTEKDAVKLKDNKLLELVSNIPVFVLPVEIDMEQKEEEQLLKIIKSMIINKNANGEI</sequence>
<dbReference type="GO" id="GO:0009245">
    <property type="term" value="P:lipid A biosynthetic process"/>
    <property type="evidence" value="ECO:0007669"/>
    <property type="project" value="UniProtKB-UniRule"/>
</dbReference>
<dbReference type="GO" id="GO:0009244">
    <property type="term" value="P:lipopolysaccharide core region biosynthetic process"/>
    <property type="evidence" value="ECO:0007669"/>
    <property type="project" value="TreeGrafter"/>
</dbReference>
<dbReference type="SUPFAM" id="SSF52540">
    <property type="entry name" value="P-loop containing nucleoside triphosphate hydrolases"/>
    <property type="match status" value="1"/>
</dbReference>
<evidence type="ECO:0000256" key="8">
    <source>
        <dbReference type="ARBA" id="ARBA00022741"/>
    </source>
</evidence>
<keyword evidence="9 13" id="KW-0418">Kinase</keyword>
<name>A0A0H4PE37_9BACT</name>
<dbReference type="HAMAP" id="MF_00409">
    <property type="entry name" value="LpxK"/>
    <property type="match status" value="1"/>
</dbReference>
<dbReference type="PANTHER" id="PTHR42724:SF1">
    <property type="entry name" value="TETRAACYLDISACCHARIDE 4'-KINASE, MITOCHONDRIAL-RELATED"/>
    <property type="match status" value="1"/>
</dbReference>